<dbReference type="GO" id="GO:0000976">
    <property type="term" value="F:transcription cis-regulatory region binding"/>
    <property type="evidence" value="ECO:0007669"/>
    <property type="project" value="TreeGrafter"/>
</dbReference>
<dbReference type="InterPro" id="IPR032687">
    <property type="entry name" value="AraC-type_N"/>
</dbReference>
<evidence type="ECO:0000256" key="2">
    <source>
        <dbReference type="ARBA" id="ARBA00023125"/>
    </source>
</evidence>
<feature type="domain" description="HTH araC/xylS-type" evidence="4">
    <location>
        <begin position="235"/>
        <end position="333"/>
    </location>
</feature>
<sequence>MNPGHPLAQNGHGSVSRALVQTVLDAVRDTPLPQAESLQRLLADASTPIPLEKLEDLLDAYADRAGPACGLALGAQARPATFSALGYLAMSSRTLGEAVSLMPSYESVVMDVGLTTLTRDGDTVQLTWGLRDRRPHPVLEDFILASWLSLGRWLVGRDLTPDAVAFTHDVPADPAPYRRYFPCRQDYRQLQAGMRFPAAWLDLPVLHADPDLHALMLDRARVLQAAQPVTGVWSRRVLAVLPDLLPRQQATMPEVATRLDVSERSLRRRLAEEGESFQELLQEQRRQLACHYLRNERLGLLDIALLLGYAEHSAFSTAFRQWYGVTPGQFRVGNQAGRSPA</sequence>
<proteinExistence type="predicted"/>
<dbReference type="SMART" id="SM00342">
    <property type="entry name" value="HTH_ARAC"/>
    <property type="match status" value="1"/>
</dbReference>
<dbReference type="GO" id="GO:0005829">
    <property type="term" value="C:cytosol"/>
    <property type="evidence" value="ECO:0007669"/>
    <property type="project" value="TreeGrafter"/>
</dbReference>
<dbReference type="InterPro" id="IPR020449">
    <property type="entry name" value="Tscrpt_reg_AraC-type_HTH"/>
</dbReference>
<dbReference type="AlphaFoldDB" id="A0A4V2G3V7"/>
<keyword evidence="2 5" id="KW-0238">DNA-binding</keyword>
<dbReference type="EMBL" id="SHKX01000013">
    <property type="protein sequence ID" value="RZU38336.1"/>
    <property type="molecule type" value="Genomic_DNA"/>
</dbReference>
<dbReference type="PROSITE" id="PS01124">
    <property type="entry name" value="HTH_ARAC_FAMILY_2"/>
    <property type="match status" value="1"/>
</dbReference>
<keyword evidence="3" id="KW-0804">Transcription</keyword>
<reference evidence="5 6" key="1">
    <citation type="submission" date="2019-02" db="EMBL/GenBank/DDBJ databases">
        <title>Genomic Encyclopedia of Type Strains, Phase IV (KMG-IV): sequencing the most valuable type-strain genomes for metagenomic binning, comparative biology and taxonomic classification.</title>
        <authorList>
            <person name="Goeker M."/>
        </authorList>
    </citation>
    <scope>NUCLEOTIDE SEQUENCE [LARGE SCALE GENOMIC DNA]</scope>
    <source>
        <strain evidence="5 6">DSM 105135</strain>
    </source>
</reference>
<evidence type="ECO:0000256" key="3">
    <source>
        <dbReference type="ARBA" id="ARBA00023163"/>
    </source>
</evidence>
<protein>
    <submittedName>
        <fullName evidence="5">AraC-like DNA-binding protein</fullName>
    </submittedName>
</protein>
<dbReference type="Pfam" id="PF12833">
    <property type="entry name" value="HTH_18"/>
    <property type="match status" value="1"/>
</dbReference>
<keyword evidence="6" id="KW-1185">Reference proteome</keyword>
<comment type="caution">
    <text evidence="5">The sequence shown here is derived from an EMBL/GenBank/DDBJ whole genome shotgun (WGS) entry which is preliminary data.</text>
</comment>
<evidence type="ECO:0000256" key="1">
    <source>
        <dbReference type="ARBA" id="ARBA00023015"/>
    </source>
</evidence>
<dbReference type="OrthoDB" id="6506763at2"/>
<dbReference type="Proteomes" id="UP000292423">
    <property type="component" value="Unassembled WGS sequence"/>
</dbReference>
<evidence type="ECO:0000259" key="4">
    <source>
        <dbReference type="PROSITE" id="PS01124"/>
    </source>
</evidence>
<dbReference type="PRINTS" id="PR00032">
    <property type="entry name" value="HTHARAC"/>
</dbReference>
<evidence type="ECO:0000313" key="6">
    <source>
        <dbReference type="Proteomes" id="UP000292423"/>
    </source>
</evidence>
<name>A0A4V2G3V7_9GAMM</name>
<dbReference type="InterPro" id="IPR009057">
    <property type="entry name" value="Homeodomain-like_sf"/>
</dbReference>
<dbReference type="PANTHER" id="PTHR47894:SF1">
    <property type="entry name" value="HTH-TYPE TRANSCRIPTIONAL REGULATOR VQSM"/>
    <property type="match status" value="1"/>
</dbReference>
<dbReference type="InterPro" id="IPR018060">
    <property type="entry name" value="HTH_AraC"/>
</dbReference>
<dbReference type="RefSeq" id="WP_130413820.1">
    <property type="nucleotide sequence ID" value="NZ_SHKX01000013.1"/>
</dbReference>
<organism evidence="5 6">
    <name type="scientific">Fluviicoccus keumensis</name>
    <dbReference type="NCBI Taxonomy" id="1435465"/>
    <lineage>
        <taxon>Bacteria</taxon>
        <taxon>Pseudomonadati</taxon>
        <taxon>Pseudomonadota</taxon>
        <taxon>Gammaproteobacteria</taxon>
        <taxon>Moraxellales</taxon>
        <taxon>Moraxellaceae</taxon>
        <taxon>Fluviicoccus</taxon>
    </lineage>
</organism>
<accession>A0A4V2G3V7</accession>
<gene>
    <name evidence="5" type="ORF">EV700_2266</name>
</gene>
<dbReference type="GO" id="GO:0003700">
    <property type="term" value="F:DNA-binding transcription factor activity"/>
    <property type="evidence" value="ECO:0007669"/>
    <property type="project" value="InterPro"/>
</dbReference>
<evidence type="ECO:0000313" key="5">
    <source>
        <dbReference type="EMBL" id="RZU38336.1"/>
    </source>
</evidence>
<keyword evidence="1" id="KW-0805">Transcription regulation</keyword>
<dbReference type="SUPFAM" id="SSF46689">
    <property type="entry name" value="Homeodomain-like"/>
    <property type="match status" value="1"/>
</dbReference>
<dbReference type="Gene3D" id="1.10.10.60">
    <property type="entry name" value="Homeodomain-like"/>
    <property type="match status" value="1"/>
</dbReference>
<dbReference type="PANTHER" id="PTHR47894">
    <property type="entry name" value="HTH-TYPE TRANSCRIPTIONAL REGULATOR GADX"/>
    <property type="match status" value="1"/>
</dbReference>
<dbReference type="Pfam" id="PF12625">
    <property type="entry name" value="Arabinose_bd"/>
    <property type="match status" value="1"/>
</dbReference>